<gene>
    <name evidence="2" type="ORF">DV520_00035</name>
</gene>
<proteinExistence type="predicted"/>
<keyword evidence="3" id="KW-1185">Reference proteome</keyword>
<evidence type="ECO:0000313" key="2">
    <source>
        <dbReference type="EMBL" id="RFT07570.1"/>
    </source>
</evidence>
<evidence type="ECO:0000313" key="3">
    <source>
        <dbReference type="Proteomes" id="UP000260649"/>
    </source>
</evidence>
<comment type="caution">
    <text evidence="2">The sequence shown here is derived from an EMBL/GenBank/DDBJ whole genome shotgun (WGS) entry which is preliminary data.</text>
</comment>
<feature type="region of interest" description="Disordered" evidence="1">
    <location>
        <begin position="1"/>
        <end position="28"/>
    </location>
</feature>
<feature type="region of interest" description="Disordered" evidence="1">
    <location>
        <begin position="43"/>
        <end position="69"/>
    </location>
</feature>
<dbReference type="Proteomes" id="UP000260649">
    <property type="component" value="Unassembled WGS sequence"/>
</dbReference>
<feature type="compositionally biased region" description="Polar residues" evidence="1">
    <location>
        <begin position="59"/>
        <end position="69"/>
    </location>
</feature>
<accession>A0A3E2B691</accession>
<reference evidence="2 3" key="1">
    <citation type="submission" date="2018-07" db="EMBL/GenBank/DDBJ databases">
        <title>GABA Modulating Bacteria of the Human Gut Microbiota.</title>
        <authorList>
            <person name="Strandwitz P."/>
            <person name="Kim K.H."/>
            <person name="Terekhova D."/>
            <person name="Liu J.K."/>
            <person name="Sharma A."/>
            <person name="Levering J."/>
            <person name="Mcdonald D."/>
            <person name="Dietrich D."/>
            <person name="Ramadhar T.R."/>
            <person name="Lekbua A."/>
            <person name="Mroue N."/>
            <person name="Liston C."/>
            <person name="Stewart E.J."/>
            <person name="Dubin M.J."/>
            <person name="Zengler K."/>
            <person name="Knight R."/>
            <person name="Gilbert J.A."/>
            <person name="Clardy J."/>
            <person name="Lewis K."/>
        </authorList>
    </citation>
    <scope>NUCLEOTIDE SEQUENCE [LARGE SCALE GENOMIC DNA]</scope>
    <source>
        <strain evidence="2 3">KLE1738</strain>
    </source>
</reference>
<evidence type="ECO:0000256" key="1">
    <source>
        <dbReference type="SAM" id="MobiDB-lite"/>
    </source>
</evidence>
<organism evidence="2 3">
    <name type="scientific">Evtepia gabavorous</name>
    <dbReference type="NCBI Taxonomy" id="2211183"/>
    <lineage>
        <taxon>Bacteria</taxon>
        <taxon>Bacillati</taxon>
        <taxon>Bacillota</taxon>
        <taxon>Clostridia</taxon>
        <taxon>Eubacteriales</taxon>
        <taxon>Evtepia</taxon>
    </lineage>
</organism>
<protein>
    <submittedName>
        <fullName evidence="2">Uncharacterized protein</fullName>
    </submittedName>
</protein>
<sequence>MVHSLLFSGDGFHSIHKTSAAPQKSLLYDTRNREKKQFILSKITKTTPRQKSAADFQRPQAQEQMSPQM</sequence>
<dbReference type="EMBL" id="QQRQ01000001">
    <property type="protein sequence ID" value="RFT07570.1"/>
    <property type="molecule type" value="Genomic_DNA"/>
</dbReference>
<name>A0A3E2B691_9FIRM</name>
<dbReference type="AlphaFoldDB" id="A0A3E2B691"/>